<dbReference type="Proteomes" id="UP001495910">
    <property type="component" value="Unassembled WGS sequence"/>
</dbReference>
<evidence type="ECO:0000313" key="2">
    <source>
        <dbReference type="Proteomes" id="UP001495910"/>
    </source>
</evidence>
<keyword evidence="2" id="KW-1185">Reference proteome</keyword>
<organism evidence="1 2">
    <name type="scientific">Collimonas rhizosphaerae</name>
    <dbReference type="NCBI Taxonomy" id="3126357"/>
    <lineage>
        <taxon>Bacteria</taxon>
        <taxon>Pseudomonadati</taxon>
        <taxon>Pseudomonadota</taxon>
        <taxon>Betaproteobacteria</taxon>
        <taxon>Burkholderiales</taxon>
        <taxon>Oxalobacteraceae</taxon>
        <taxon>Collimonas</taxon>
    </lineage>
</organism>
<sequence length="86" mass="9866">MNTVLTHERIKQYAPILDELLIVAIEQSKGRIRRPRREILEFIDAMTDICTVLQCQLAGGPQITPDAIKAIRVKAWRTLSTECKIY</sequence>
<proteinExistence type="predicted"/>
<dbReference type="EMBL" id="JBANDC010000008">
    <property type="protein sequence ID" value="MEM4988462.1"/>
    <property type="molecule type" value="Genomic_DNA"/>
</dbReference>
<accession>A0ABU9PWZ1</accession>
<evidence type="ECO:0000313" key="1">
    <source>
        <dbReference type="EMBL" id="MEM4988462.1"/>
    </source>
</evidence>
<protein>
    <submittedName>
        <fullName evidence="1">Uncharacterized protein</fullName>
    </submittedName>
</protein>
<reference evidence="1 2" key="1">
    <citation type="submission" date="2024-02" db="EMBL/GenBank/DDBJ databases">
        <title>Draft genome sequence of Collimonas sp. strain H4R21, an effective mineral-weathering bacterial strain isolated from the beech rhizosphere.</title>
        <authorList>
            <person name="Morin E."/>
            <person name="Uroz S."/>
            <person name="Leveau J.H.J."/>
            <person name="Kumar R."/>
            <person name="Rey M.W."/>
            <person name="Pham J."/>
        </authorList>
    </citation>
    <scope>NUCLEOTIDE SEQUENCE [LARGE SCALE GENOMIC DNA]</scope>
    <source>
        <strain evidence="1 2">H4R21</strain>
    </source>
</reference>
<name>A0ABU9PWZ1_9BURK</name>
<dbReference type="RefSeq" id="WP_342829884.1">
    <property type="nucleotide sequence ID" value="NZ_JBANDC010000008.1"/>
</dbReference>
<comment type="caution">
    <text evidence="1">The sequence shown here is derived from an EMBL/GenBank/DDBJ whole genome shotgun (WGS) entry which is preliminary data.</text>
</comment>
<gene>
    <name evidence="1" type="ORF">V8G57_13780</name>
</gene>